<organism evidence="1 2">
    <name type="scientific">Trichonephila clavata</name>
    <name type="common">Joro spider</name>
    <name type="synonym">Nephila clavata</name>
    <dbReference type="NCBI Taxonomy" id="2740835"/>
    <lineage>
        <taxon>Eukaryota</taxon>
        <taxon>Metazoa</taxon>
        <taxon>Ecdysozoa</taxon>
        <taxon>Arthropoda</taxon>
        <taxon>Chelicerata</taxon>
        <taxon>Arachnida</taxon>
        <taxon>Araneae</taxon>
        <taxon>Araneomorphae</taxon>
        <taxon>Entelegynae</taxon>
        <taxon>Araneoidea</taxon>
        <taxon>Nephilidae</taxon>
        <taxon>Trichonephila</taxon>
    </lineage>
</organism>
<name>A0A8X6HRW1_TRICU</name>
<evidence type="ECO:0000313" key="2">
    <source>
        <dbReference type="Proteomes" id="UP000887116"/>
    </source>
</evidence>
<dbReference type="EMBL" id="BMAO01028960">
    <property type="protein sequence ID" value="GFR28473.1"/>
    <property type="molecule type" value="Genomic_DNA"/>
</dbReference>
<comment type="caution">
    <text evidence="1">The sequence shown here is derived from an EMBL/GenBank/DDBJ whole genome shotgun (WGS) entry which is preliminary data.</text>
</comment>
<gene>
    <name evidence="1" type="ORF">TNCT_619401</name>
</gene>
<evidence type="ECO:0000313" key="1">
    <source>
        <dbReference type="EMBL" id="GFR28473.1"/>
    </source>
</evidence>
<accession>A0A8X6HRW1</accession>
<proteinExistence type="predicted"/>
<dbReference type="Proteomes" id="UP000887116">
    <property type="component" value="Unassembled WGS sequence"/>
</dbReference>
<keyword evidence="2" id="KW-1185">Reference proteome</keyword>
<dbReference type="AlphaFoldDB" id="A0A8X6HRW1"/>
<reference evidence="1" key="1">
    <citation type="submission" date="2020-07" db="EMBL/GenBank/DDBJ databases">
        <title>Multicomponent nature underlies the extraordinary mechanical properties of spider dragline silk.</title>
        <authorList>
            <person name="Kono N."/>
            <person name="Nakamura H."/>
            <person name="Mori M."/>
            <person name="Yoshida Y."/>
            <person name="Ohtoshi R."/>
            <person name="Malay A.D."/>
            <person name="Moran D.A.P."/>
            <person name="Tomita M."/>
            <person name="Numata K."/>
            <person name="Arakawa K."/>
        </authorList>
    </citation>
    <scope>NUCLEOTIDE SEQUENCE</scope>
</reference>
<sequence length="105" mass="11640">MEEPINVLHLNHSSKLQIHGKVLSKERVYGLKSNQREARNLLLLDKDLALVLAIKMTFTMSGLGTPRAKVNLKIDFGNPLGFCVNLNIMYRLTRIGGGGVSPPTR</sequence>
<protein>
    <submittedName>
        <fullName evidence="1">Uncharacterized protein</fullName>
    </submittedName>
</protein>